<dbReference type="EMBL" id="CP002394">
    <property type="protein sequence ID" value="ADU28728.1"/>
    <property type="molecule type" value="Genomic_DNA"/>
</dbReference>
<keyword evidence="3" id="KW-1185">Reference proteome</keyword>
<reference evidence="2 3" key="1">
    <citation type="submission" date="2010-12" db="EMBL/GenBank/DDBJ databases">
        <title>Complete sequence of Bacillus cellulosilyticus DSM 2522.</title>
        <authorList>
            <consortium name="US DOE Joint Genome Institute"/>
            <person name="Lucas S."/>
            <person name="Copeland A."/>
            <person name="Lapidus A."/>
            <person name="Cheng J.-F."/>
            <person name="Bruce D."/>
            <person name="Goodwin L."/>
            <person name="Pitluck S."/>
            <person name="Chertkov O."/>
            <person name="Detter J.C."/>
            <person name="Han C."/>
            <person name="Tapia R."/>
            <person name="Land M."/>
            <person name="Hauser L."/>
            <person name="Jeffries C."/>
            <person name="Kyrpides N."/>
            <person name="Ivanova N."/>
            <person name="Mikhailova N."/>
            <person name="Brumm P."/>
            <person name="Mead D."/>
            <person name="Woyke T."/>
        </authorList>
    </citation>
    <scope>NUCLEOTIDE SEQUENCE [LARGE SCALE GENOMIC DNA]</scope>
    <source>
        <strain evidence="3">ATCC 21833 / DSM 2522 / FERM P-1141 / JCM 9156 / N-4</strain>
    </source>
</reference>
<dbReference type="HOGENOM" id="CLU_2582291_0_0_9"/>
<dbReference type="AlphaFoldDB" id="E6TWP5"/>
<keyword evidence="1" id="KW-0472">Membrane</keyword>
<name>E6TWP5_EVAC2</name>
<proteinExistence type="predicted"/>
<protein>
    <submittedName>
        <fullName evidence="2">Uncharacterized protein</fullName>
    </submittedName>
</protein>
<organism evidence="2 3">
    <name type="scientific">Evansella cellulosilytica (strain ATCC 21833 / DSM 2522 / FERM P-1141 / JCM 9156 / N-4)</name>
    <name type="common">Bacillus cellulosilyticus</name>
    <dbReference type="NCBI Taxonomy" id="649639"/>
    <lineage>
        <taxon>Bacteria</taxon>
        <taxon>Bacillati</taxon>
        <taxon>Bacillota</taxon>
        <taxon>Bacilli</taxon>
        <taxon>Bacillales</taxon>
        <taxon>Bacillaceae</taxon>
        <taxon>Evansella</taxon>
    </lineage>
</organism>
<evidence type="ECO:0000313" key="3">
    <source>
        <dbReference type="Proteomes" id="UP000001401"/>
    </source>
</evidence>
<keyword evidence="1" id="KW-0812">Transmembrane</keyword>
<feature type="transmembrane region" description="Helical" evidence="1">
    <location>
        <begin position="44"/>
        <end position="69"/>
    </location>
</feature>
<sequence precursor="true">MKKLARWRDKYFLRMRPLLIMMATIILLGVIVEAIFPNDTTLRSYIFTILGGAFIVVWFIFSYYVIFYLTPWGRRLTNKD</sequence>
<evidence type="ECO:0000256" key="1">
    <source>
        <dbReference type="SAM" id="Phobius"/>
    </source>
</evidence>
<dbReference type="RefSeq" id="WP_013487069.1">
    <property type="nucleotide sequence ID" value="NC_014829.1"/>
</dbReference>
<evidence type="ECO:0000313" key="2">
    <source>
        <dbReference type="EMBL" id="ADU28728.1"/>
    </source>
</evidence>
<keyword evidence="1" id="KW-1133">Transmembrane helix</keyword>
<gene>
    <name evidence="2" type="ordered locus">Bcell_0446</name>
</gene>
<dbReference type="KEGG" id="bco:Bcell_0446"/>
<accession>E6TWP5</accession>
<dbReference type="Proteomes" id="UP000001401">
    <property type="component" value="Chromosome"/>
</dbReference>